<proteinExistence type="evidence at transcript level"/>
<sequence>MHRVPTVHSKTYVTPRRPFENERLDQELKFIGDFGLRNKRDVWRVKYTLAKDRNSDMKSKILSEAERKESKNLK</sequence>
<keyword evidence="1" id="KW-0687">Ribonucleoprotein</keyword>
<dbReference type="SUPFAM" id="SSF55174">
    <property type="entry name" value="Alpha-L RNA-binding motif"/>
    <property type="match status" value="1"/>
</dbReference>
<dbReference type="GO" id="GO:0005840">
    <property type="term" value="C:ribosome"/>
    <property type="evidence" value="ECO:0007669"/>
    <property type="project" value="UniProtKB-KW"/>
</dbReference>
<keyword evidence="1" id="KW-0689">Ribosomal protein</keyword>
<dbReference type="OrthoDB" id="1697570at2759"/>
<reference evidence="1" key="1">
    <citation type="journal article" date="2016" name="Mol. Ecol. Resour.">
        <title>Evaluation of the impact of RNA preservation methods of spiders for de novo transcriptome assembly.</title>
        <authorList>
            <person name="Kono N."/>
            <person name="Nakamura H."/>
            <person name="Ito Y."/>
            <person name="Tomita M."/>
            <person name="Arakawa K."/>
        </authorList>
    </citation>
    <scope>NUCLEOTIDE SEQUENCE</scope>
    <source>
        <tissue evidence="1">Whole body</tissue>
    </source>
</reference>
<organism evidence="1">
    <name type="scientific">Parasteatoda tepidariorum</name>
    <name type="common">Common house spider</name>
    <name type="synonym">Achaearanea tepidariorum</name>
    <dbReference type="NCBI Taxonomy" id="114398"/>
    <lineage>
        <taxon>Eukaryota</taxon>
        <taxon>Metazoa</taxon>
        <taxon>Ecdysozoa</taxon>
        <taxon>Arthropoda</taxon>
        <taxon>Chelicerata</taxon>
        <taxon>Arachnida</taxon>
        <taxon>Araneae</taxon>
        <taxon>Araneomorphae</taxon>
        <taxon>Entelegynae</taxon>
        <taxon>Araneoidea</taxon>
        <taxon>Theridiidae</taxon>
        <taxon>Parasteatoda</taxon>
    </lineage>
</organism>
<accession>A0A2L2YUP4</accession>
<dbReference type="EMBL" id="IAAA01051888">
    <property type="protein sequence ID" value="LAA11806.1"/>
    <property type="molecule type" value="mRNA"/>
</dbReference>
<protein>
    <submittedName>
        <fullName evidence="1">40S ribosomal protein S9, putative</fullName>
    </submittedName>
</protein>
<name>A0A2L2YUP4_PARTP</name>
<dbReference type="AlphaFoldDB" id="A0A2L2YUP4"/>
<evidence type="ECO:0000313" key="1">
    <source>
        <dbReference type="EMBL" id="LAA11806.1"/>
    </source>
</evidence>